<feature type="region of interest" description="Disordered" evidence="1">
    <location>
        <begin position="1"/>
        <end position="21"/>
    </location>
</feature>
<reference evidence="2 3" key="1">
    <citation type="submission" date="2019-05" db="EMBL/GenBank/DDBJ databases">
        <authorList>
            <person name="Farhan Ul Haque M."/>
        </authorList>
    </citation>
    <scope>NUCLEOTIDE SEQUENCE [LARGE SCALE GENOMIC DNA]</scope>
    <source>
        <strain evidence="2">2</strain>
    </source>
</reference>
<dbReference type="Proteomes" id="UP000485880">
    <property type="component" value="Unassembled WGS sequence"/>
</dbReference>
<dbReference type="EMBL" id="CABFMQ020000013">
    <property type="protein sequence ID" value="VTZ48754.1"/>
    <property type="molecule type" value="Genomic_DNA"/>
</dbReference>
<evidence type="ECO:0000256" key="1">
    <source>
        <dbReference type="SAM" id="MobiDB-lite"/>
    </source>
</evidence>
<gene>
    <name evidence="2" type="ORF">MPC4_110054</name>
</gene>
<protein>
    <submittedName>
        <fullName evidence="2">Uncharacterized protein</fullName>
    </submittedName>
</protein>
<dbReference type="RefSeq" id="WP_174511243.1">
    <property type="nucleotide sequence ID" value="NZ_CABFMQ020000013.1"/>
</dbReference>
<dbReference type="AlphaFoldDB" id="A0A8B6M1W8"/>
<organism evidence="2 3">
    <name type="scientific">Methylocella tundrae</name>
    <dbReference type="NCBI Taxonomy" id="227605"/>
    <lineage>
        <taxon>Bacteria</taxon>
        <taxon>Pseudomonadati</taxon>
        <taxon>Pseudomonadota</taxon>
        <taxon>Alphaproteobacteria</taxon>
        <taxon>Hyphomicrobiales</taxon>
        <taxon>Beijerinckiaceae</taxon>
        <taxon>Methylocella</taxon>
    </lineage>
</organism>
<comment type="caution">
    <text evidence="2">The sequence shown here is derived from an EMBL/GenBank/DDBJ whole genome shotgun (WGS) entry which is preliminary data.</text>
</comment>
<name>A0A8B6M1W8_METTU</name>
<keyword evidence="3" id="KW-1185">Reference proteome</keyword>
<sequence length="108" mass="12427">MIDFSKLSRPTSAAERARDEQERIARQIEEDLKRRSEWSRRKAILTLTSDAEIRHTMSGDRILRLRGDDDRGRPTSARWYSPDHFEAGAVNALLDQLVQGATVRLDGY</sequence>
<evidence type="ECO:0000313" key="3">
    <source>
        <dbReference type="Proteomes" id="UP000485880"/>
    </source>
</evidence>
<proteinExistence type="predicted"/>
<evidence type="ECO:0000313" key="2">
    <source>
        <dbReference type="EMBL" id="VTZ48754.1"/>
    </source>
</evidence>
<accession>A0A8B6M1W8</accession>